<dbReference type="AlphaFoldDB" id="A0AAE3K924"/>
<reference evidence="2" key="1">
    <citation type="journal article" date="2022" name="Syst. Appl. Microbiol.">
        <title>Natronocalculus amylovorans gen. nov., sp. nov., and Natranaeroarchaeum aerophilus sp. nov., dominant culturable amylolytic natronoarchaea from hypersaline soda lakes in southwestern Siberia.</title>
        <authorList>
            <person name="Sorokin D.Y."/>
            <person name="Elcheninov A.G."/>
            <person name="Khizhniak T.V."/>
            <person name="Koenen M."/>
            <person name="Bale N.J."/>
            <person name="Damste J.S.S."/>
            <person name="Kublanov I.V."/>
        </authorList>
    </citation>
    <scope>NUCLEOTIDE SEQUENCE</scope>
    <source>
        <strain evidence="2">AArc-St2</strain>
    </source>
</reference>
<keyword evidence="1" id="KW-0472">Membrane</keyword>
<evidence type="ECO:0000313" key="3">
    <source>
        <dbReference type="Proteomes" id="UP001203207"/>
    </source>
</evidence>
<feature type="transmembrane region" description="Helical" evidence="1">
    <location>
        <begin position="79"/>
        <end position="100"/>
    </location>
</feature>
<evidence type="ECO:0000256" key="1">
    <source>
        <dbReference type="SAM" id="Phobius"/>
    </source>
</evidence>
<feature type="transmembrane region" description="Helical" evidence="1">
    <location>
        <begin position="47"/>
        <end position="67"/>
    </location>
</feature>
<name>A0AAE3K924_9EURY</name>
<keyword evidence="1" id="KW-0812">Transmembrane</keyword>
<keyword evidence="1" id="KW-1133">Transmembrane helix</keyword>
<reference evidence="2" key="2">
    <citation type="submission" date="2022-02" db="EMBL/GenBank/DDBJ databases">
        <authorList>
            <person name="Elcheninov A.G."/>
            <person name="Sorokin D.Y."/>
            <person name="Kublanov I.V."/>
        </authorList>
    </citation>
    <scope>NUCLEOTIDE SEQUENCE</scope>
    <source>
        <strain evidence="2">AArc-St2</strain>
    </source>
</reference>
<feature type="transmembrane region" description="Helical" evidence="1">
    <location>
        <begin position="159"/>
        <end position="184"/>
    </location>
</feature>
<dbReference type="RefSeq" id="WP_250584867.1">
    <property type="nucleotide sequence ID" value="NZ_JAKRVX010000004.1"/>
</dbReference>
<feature type="transmembrane region" description="Helical" evidence="1">
    <location>
        <begin position="196"/>
        <end position="214"/>
    </location>
</feature>
<sequence>MSNNSNAISIPIPESKWLYWGLFINTQLLAVFAYVTLTDNVVRSYQFTLFGLIWVNVGVWVLTNIDVGPVDASVRKRAIAIAASYFGLLAIAGGLISFGVGDAATGARIGMLPPGWGPAALYSGYYINITLMPAYVIGYIALAYLVYAAVIDTAASAKAAVIGLFTCVSCSWPIIAIVASSLFGGGSVLAASALELSYELSTGVFLLTVGLLYWRPTFTSLLSGRDQ</sequence>
<protein>
    <submittedName>
        <fullName evidence="2">Uncharacterized protein</fullName>
    </submittedName>
</protein>
<evidence type="ECO:0000313" key="2">
    <source>
        <dbReference type="EMBL" id="MCL9817633.1"/>
    </source>
</evidence>
<dbReference type="InterPro" id="IPR055968">
    <property type="entry name" value="DUF7546"/>
</dbReference>
<gene>
    <name evidence="2" type="ORF">AArcSt2_11815</name>
</gene>
<dbReference type="Proteomes" id="UP001203207">
    <property type="component" value="Unassembled WGS sequence"/>
</dbReference>
<dbReference type="EMBL" id="JAKRVX010000004">
    <property type="protein sequence ID" value="MCL9817633.1"/>
    <property type="molecule type" value="Genomic_DNA"/>
</dbReference>
<keyword evidence="3" id="KW-1185">Reference proteome</keyword>
<dbReference type="Pfam" id="PF24412">
    <property type="entry name" value="DUF7546"/>
    <property type="match status" value="1"/>
</dbReference>
<comment type="caution">
    <text evidence="2">The sequence shown here is derived from an EMBL/GenBank/DDBJ whole genome shotgun (WGS) entry which is preliminary data.</text>
</comment>
<organism evidence="2 3">
    <name type="scientific">Natronocalculus amylovorans</name>
    <dbReference type="NCBI Taxonomy" id="2917812"/>
    <lineage>
        <taxon>Archaea</taxon>
        <taxon>Methanobacteriati</taxon>
        <taxon>Methanobacteriota</taxon>
        <taxon>Stenosarchaea group</taxon>
        <taxon>Halobacteria</taxon>
        <taxon>Halobacteriales</taxon>
        <taxon>Haloferacaceae</taxon>
        <taxon>Natronocalculus</taxon>
    </lineage>
</organism>
<feature type="transmembrane region" description="Helical" evidence="1">
    <location>
        <begin position="17"/>
        <end position="35"/>
    </location>
</feature>
<proteinExistence type="predicted"/>
<accession>A0AAE3K924</accession>
<feature type="transmembrane region" description="Helical" evidence="1">
    <location>
        <begin position="120"/>
        <end position="147"/>
    </location>
</feature>